<evidence type="ECO:0000313" key="2">
    <source>
        <dbReference type="Proteomes" id="UP000077763"/>
    </source>
</evidence>
<dbReference type="Proteomes" id="UP000077763">
    <property type="component" value="Unassembled WGS sequence"/>
</dbReference>
<gene>
    <name evidence="1" type="ORF">A1353_16500</name>
</gene>
<evidence type="ECO:0000313" key="1">
    <source>
        <dbReference type="EMBL" id="OAI02390.1"/>
    </source>
</evidence>
<reference evidence="1 2" key="1">
    <citation type="submission" date="2016-03" db="EMBL/GenBank/DDBJ databases">
        <authorList>
            <person name="Ploux O."/>
        </authorList>
    </citation>
    <scope>NUCLEOTIDE SEQUENCE [LARGE SCALE GENOMIC DNA]</scope>
    <source>
        <strain evidence="1 2">R-45371</strain>
    </source>
</reference>
<name>A0A177MBN9_METMH</name>
<proteinExistence type="predicted"/>
<accession>A0A177MBN9</accession>
<protein>
    <submittedName>
        <fullName evidence="1">Uncharacterized protein</fullName>
    </submittedName>
</protein>
<dbReference type="EMBL" id="LUUH01000062">
    <property type="protein sequence ID" value="OAI02390.1"/>
    <property type="molecule type" value="Genomic_DNA"/>
</dbReference>
<organism evidence="1 2">
    <name type="scientific">Methylomonas methanica</name>
    <dbReference type="NCBI Taxonomy" id="421"/>
    <lineage>
        <taxon>Bacteria</taxon>
        <taxon>Pseudomonadati</taxon>
        <taxon>Pseudomonadota</taxon>
        <taxon>Gammaproteobacteria</taxon>
        <taxon>Methylococcales</taxon>
        <taxon>Methylococcaceae</taxon>
        <taxon>Methylomonas</taxon>
    </lineage>
</organism>
<dbReference type="AlphaFoldDB" id="A0A177MBN9"/>
<sequence>MIKLDKRKLLGPLFAPLSRAKHSEISRMLVATAWIPNQLVRARYNKPYFAVDISSPKGLGAVISEAVLICNYAEKNKLMPYVISTNPLYTSESGKDFIELYLGAVTRDENRLRLKPLRFRTVWSLYHLNFDKHMPISIASKLFWKYFAPKPIITDLVNRILDNVPGRMFDLSIHYRGTDKALEAPLVQFDAYERAILNFQAKGGRLRYVFLATDNKDFESFIRAKFPELNFITYNLGSSKMDMSRGRHFSEMSPHDKAIESIINMFLLAASPICIRGASYMSAIAKLINPDMKTVTLNRTHWNSNGFPEQEILEEERLEADS</sequence>
<dbReference type="Gene3D" id="3.40.50.11350">
    <property type="match status" value="1"/>
</dbReference>
<comment type="caution">
    <text evidence="1">The sequence shown here is derived from an EMBL/GenBank/DDBJ whole genome shotgun (WGS) entry which is preliminary data.</text>
</comment>
<dbReference type="RefSeq" id="WP_064037229.1">
    <property type="nucleotide sequence ID" value="NZ_LUUH01000062.1"/>
</dbReference>